<proteinExistence type="predicted"/>
<dbReference type="Proteomes" id="UP000008718">
    <property type="component" value="Chromosome"/>
</dbReference>
<evidence type="ECO:0000313" key="2">
    <source>
        <dbReference type="EMBL" id="ADQ78273.1"/>
    </source>
</evidence>
<evidence type="ECO:0000313" key="3">
    <source>
        <dbReference type="Proteomes" id="UP000008718"/>
    </source>
</evidence>
<feature type="transmembrane region" description="Helical" evidence="1">
    <location>
        <begin position="12"/>
        <end position="43"/>
    </location>
</feature>
<dbReference type="STRING" id="694427.Palpr_0111"/>
<protein>
    <submittedName>
        <fullName evidence="2">Uncharacterized protein</fullName>
    </submittedName>
</protein>
<dbReference type="EMBL" id="CP002345">
    <property type="protein sequence ID" value="ADQ78273.1"/>
    <property type="molecule type" value="Genomic_DNA"/>
</dbReference>
<accession>E4T083</accession>
<dbReference type="RefSeq" id="WP_013443642.1">
    <property type="nucleotide sequence ID" value="NC_014734.1"/>
</dbReference>
<keyword evidence="1" id="KW-0472">Membrane</keyword>
<dbReference type="AlphaFoldDB" id="E4T083"/>
<keyword evidence="1" id="KW-1133">Transmembrane helix</keyword>
<gene>
    <name evidence="2" type="ordered locus">Palpr_0111</name>
</gene>
<reference evidence="2 3" key="2">
    <citation type="journal article" date="2011" name="Stand. Genomic Sci.">
        <title>Complete genome sequence of Paludibacter propionicigenes type strain (WB4).</title>
        <authorList>
            <person name="Gronow S."/>
            <person name="Munk C."/>
            <person name="Lapidus A."/>
            <person name="Nolan M."/>
            <person name="Lucas S."/>
            <person name="Hammon N."/>
            <person name="Deshpande S."/>
            <person name="Cheng J.F."/>
            <person name="Tapia R."/>
            <person name="Han C."/>
            <person name="Goodwin L."/>
            <person name="Pitluck S."/>
            <person name="Liolios K."/>
            <person name="Ivanova N."/>
            <person name="Mavromatis K."/>
            <person name="Mikhailova N."/>
            <person name="Pati A."/>
            <person name="Chen A."/>
            <person name="Palaniappan K."/>
            <person name="Land M."/>
            <person name="Hauser L."/>
            <person name="Chang Y.J."/>
            <person name="Jeffries C.D."/>
            <person name="Brambilla E."/>
            <person name="Rohde M."/>
            <person name="Goker M."/>
            <person name="Detter J.C."/>
            <person name="Woyke T."/>
            <person name="Bristow J."/>
            <person name="Eisen J.A."/>
            <person name="Markowitz V."/>
            <person name="Hugenholtz P."/>
            <person name="Kyrpides N.C."/>
            <person name="Klenk H.P."/>
        </authorList>
    </citation>
    <scope>NUCLEOTIDE SEQUENCE [LARGE SCALE GENOMIC DNA]</scope>
    <source>
        <strain evidence="3">DSM 17365 / JCM 13257 / WB4</strain>
    </source>
</reference>
<feature type="transmembrane region" description="Helical" evidence="1">
    <location>
        <begin position="64"/>
        <end position="82"/>
    </location>
</feature>
<organism evidence="2 3">
    <name type="scientific">Paludibacter propionicigenes (strain DSM 17365 / JCM 13257 / WB4)</name>
    <dbReference type="NCBI Taxonomy" id="694427"/>
    <lineage>
        <taxon>Bacteria</taxon>
        <taxon>Pseudomonadati</taxon>
        <taxon>Bacteroidota</taxon>
        <taxon>Bacteroidia</taxon>
        <taxon>Bacteroidales</taxon>
        <taxon>Paludibacteraceae</taxon>
        <taxon>Paludibacter</taxon>
    </lineage>
</organism>
<feature type="transmembrane region" description="Helical" evidence="1">
    <location>
        <begin position="94"/>
        <end position="116"/>
    </location>
</feature>
<dbReference type="KEGG" id="ppn:Palpr_0111"/>
<name>E4T083_PALPW</name>
<evidence type="ECO:0000256" key="1">
    <source>
        <dbReference type="SAM" id="Phobius"/>
    </source>
</evidence>
<reference key="1">
    <citation type="submission" date="2010-11" db="EMBL/GenBank/DDBJ databases">
        <title>The complete genome of Paludibacter propionicigenes DSM 17365.</title>
        <authorList>
            <consortium name="US DOE Joint Genome Institute (JGI-PGF)"/>
            <person name="Lucas S."/>
            <person name="Copeland A."/>
            <person name="Lapidus A."/>
            <person name="Bruce D."/>
            <person name="Goodwin L."/>
            <person name="Pitluck S."/>
            <person name="Kyrpides N."/>
            <person name="Mavromatis K."/>
            <person name="Ivanova N."/>
            <person name="Munk A.C."/>
            <person name="Brettin T."/>
            <person name="Detter J.C."/>
            <person name="Han C."/>
            <person name="Tapia R."/>
            <person name="Land M."/>
            <person name="Hauser L."/>
            <person name="Markowitz V."/>
            <person name="Cheng J.-F."/>
            <person name="Hugenholtz P."/>
            <person name="Woyke T."/>
            <person name="Wu D."/>
            <person name="Gronow S."/>
            <person name="Wellnitz S."/>
            <person name="Brambilla E."/>
            <person name="Klenk H.-P."/>
            <person name="Eisen J.A."/>
        </authorList>
    </citation>
    <scope>NUCLEOTIDE SEQUENCE</scope>
    <source>
        <strain>WB4</strain>
    </source>
</reference>
<dbReference type="HOGENOM" id="CLU_1915014_0_0_10"/>
<keyword evidence="1" id="KW-0812">Transmembrane</keyword>
<keyword evidence="3" id="KW-1185">Reference proteome</keyword>
<sequence>MKTSSLSTTIFYYILSLIIVVVLIYMISMKITLVLSALIYLYYRNHVLELNNANPTNTPNRKRAKPIVFIFLLIWGVLSALLVFKHELSPNLNWYKLVLIGFAFSVIIVVIPVLIAENSYTKEKNKKFIQRN</sequence>